<name>A0A1R2CCK1_9CILI</name>
<dbReference type="OrthoDB" id="252964at2759"/>
<dbReference type="Proteomes" id="UP000187209">
    <property type="component" value="Unassembled WGS sequence"/>
</dbReference>
<feature type="compositionally biased region" description="Basic and acidic residues" evidence="1">
    <location>
        <begin position="765"/>
        <end position="796"/>
    </location>
</feature>
<feature type="compositionally biased region" description="Basic and acidic residues" evidence="1">
    <location>
        <begin position="957"/>
        <end position="976"/>
    </location>
</feature>
<dbReference type="InterPro" id="IPR000048">
    <property type="entry name" value="IQ_motif_EF-hand-BS"/>
</dbReference>
<accession>A0A1R2CCK1</accession>
<feature type="region of interest" description="Disordered" evidence="1">
    <location>
        <begin position="957"/>
        <end position="985"/>
    </location>
</feature>
<evidence type="ECO:0000313" key="2">
    <source>
        <dbReference type="EMBL" id="OMJ86731.1"/>
    </source>
</evidence>
<feature type="region of interest" description="Disordered" evidence="1">
    <location>
        <begin position="759"/>
        <end position="796"/>
    </location>
</feature>
<gene>
    <name evidence="2" type="ORF">SteCoe_11665</name>
</gene>
<evidence type="ECO:0000313" key="3">
    <source>
        <dbReference type="Proteomes" id="UP000187209"/>
    </source>
</evidence>
<organism evidence="2 3">
    <name type="scientific">Stentor coeruleus</name>
    <dbReference type="NCBI Taxonomy" id="5963"/>
    <lineage>
        <taxon>Eukaryota</taxon>
        <taxon>Sar</taxon>
        <taxon>Alveolata</taxon>
        <taxon>Ciliophora</taxon>
        <taxon>Postciliodesmatophora</taxon>
        <taxon>Heterotrichea</taxon>
        <taxon>Heterotrichida</taxon>
        <taxon>Stentoridae</taxon>
        <taxon>Stentor</taxon>
    </lineage>
</organism>
<dbReference type="Pfam" id="PF00612">
    <property type="entry name" value="IQ"/>
    <property type="match status" value="2"/>
</dbReference>
<dbReference type="AlphaFoldDB" id="A0A1R2CCK1"/>
<dbReference type="CDD" id="cd23767">
    <property type="entry name" value="IQCD"/>
    <property type="match status" value="2"/>
</dbReference>
<dbReference type="InterPro" id="IPR027417">
    <property type="entry name" value="P-loop_NTPase"/>
</dbReference>
<dbReference type="SUPFAM" id="SSF52540">
    <property type="entry name" value="P-loop containing nucleoside triphosphate hydrolases"/>
    <property type="match status" value="1"/>
</dbReference>
<proteinExistence type="predicted"/>
<dbReference type="EMBL" id="MPUH01000196">
    <property type="protein sequence ID" value="OMJ86731.1"/>
    <property type="molecule type" value="Genomic_DNA"/>
</dbReference>
<sequence>MNDTLTFAGPNLIHIEQSGCRIQLLLKYIEKLYIGLKNTEKTQSVFLMGDSLKTKEFDKTVIIQHLAELTRQGESISRKIQSAIELLSIFACDGENTYYSENIEISFDEKYNISGCKIKSRLTDLNITESCGIFRILLSQSDPALQHLGLSHRALSEKNIELHQKFAENLEILGITRTESQEIMELLAVTLLIQEAQFCTSRFFTAGQRDGNTYFPEFEKPNIKIYKLLGISQARFQEFFAVHSKQSGIEKLECFRKLLILIAFEALVGRINEGLIRKLGKGMKKNSIHILSFAGHKRNQSAEGILSNLILECGEIVGYEQLINLIGLFKQEKISNPGLVMPKCKYLIELFLDKTLGILYNFSNLKFWQTFELEVSSDPIYNKIINIDENLLTLNFSTGSNMYLISTVQKQLSLFPDATFYTFLKRCSHRNILNFIPGFNYFNYSSYIGTILPEIFNGIYDSEKSFVYCYKNVVDVIEETPVVTLVNVPYRYVIRKKLISGESLRKIGCKIVQTNGYYFIEKQNSEGVSKIFKKNDQAWDFFGIKLCGADCPEAVSLKNFINLQKVEPKTMKRCSSAKPKAHFKQATKTVIKTEGKDAFISIVESQLRLRNSGLSMYGPQATKIQAAWRGYKARKLVKSYKILNNSAKTIQKSWKGYKARKKFNIKKILFCIRLLQRLFRKRYSKKNKAAKVIQKFFLSKTYTKKKLSNSPYKASITGSNQGRYNKKNSEKLLRGVQKNQKSQDRNFRTQESWLRTQETWQKTQETNDKSPIRIQKSVERSQRSRDKPIRSASEKKMPTFAPTLSKKTQELALNTINRDYSNLKVEERLMLMEKHRVEKLANAIYKKKLKENPIKEESGKKVNKNFYEKQVKLQEEKKEIIKGLKDEVSKNELAECTFKPNLAKSSASRSPMETVQNLYNWNQKKELNRERQNTRNEFEMKLKMLNPKVLIKSEQLHQHKLQGDQEKQDIAKKIERSISPYWPHK</sequence>
<dbReference type="PROSITE" id="PS50096">
    <property type="entry name" value="IQ"/>
    <property type="match status" value="2"/>
</dbReference>
<comment type="caution">
    <text evidence="2">The sequence shown here is derived from an EMBL/GenBank/DDBJ whole genome shotgun (WGS) entry which is preliminary data.</text>
</comment>
<evidence type="ECO:0000256" key="1">
    <source>
        <dbReference type="SAM" id="MobiDB-lite"/>
    </source>
</evidence>
<keyword evidence="3" id="KW-1185">Reference proteome</keyword>
<reference evidence="2 3" key="1">
    <citation type="submission" date="2016-11" db="EMBL/GenBank/DDBJ databases">
        <title>The macronuclear genome of Stentor coeruleus: a giant cell with tiny introns.</title>
        <authorList>
            <person name="Slabodnick M."/>
            <person name="Ruby J.G."/>
            <person name="Reiff S.B."/>
            <person name="Swart E.C."/>
            <person name="Gosai S."/>
            <person name="Prabakaran S."/>
            <person name="Witkowska E."/>
            <person name="Larue G.E."/>
            <person name="Fisher S."/>
            <person name="Freeman R.M."/>
            <person name="Gunawardena J."/>
            <person name="Chu W."/>
            <person name="Stover N.A."/>
            <person name="Gregory B.D."/>
            <person name="Nowacki M."/>
            <person name="Derisi J."/>
            <person name="Roy S.W."/>
            <person name="Marshall W.F."/>
            <person name="Sood P."/>
        </authorList>
    </citation>
    <scope>NUCLEOTIDE SEQUENCE [LARGE SCALE GENOMIC DNA]</scope>
    <source>
        <strain evidence="2">WM001</strain>
    </source>
</reference>
<dbReference type="SMART" id="SM00015">
    <property type="entry name" value="IQ"/>
    <property type="match status" value="2"/>
</dbReference>
<evidence type="ECO:0008006" key="4">
    <source>
        <dbReference type="Google" id="ProtNLM"/>
    </source>
</evidence>
<dbReference type="Gene3D" id="1.20.5.190">
    <property type="match status" value="1"/>
</dbReference>
<protein>
    <recommendedName>
        <fullName evidence="4">Myosin motor domain-containing protein</fullName>
    </recommendedName>
</protein>